<dbReference type="EMBL" id="KQ979440">
    <property type="protein sequence ID" value="KYN21528.1"/>
    <property type="molecule type" value="Genomic_DNA"/>
</dbReference>
<evidence type="ECO:0000313" key="1">
    <source>
        <dbReference type="EMBL" id="KYN21528.1"/>
    </source>
</evidence>
<name>A0A195E8J9_9HYME</name>
<reference evidence="1 2" key="1">
    <citation type="submission" date="2015-09" db="EMBL/GenBank/DDBJ databases">
        <title>Trachymyrmex cornetzi WGS genome.</title>
        <authorList>
            <person name="Nygaard S."/>
            <person name="Hu H."/>
            <person name="Boomsma J."/>
            <person name="Zhang G."/>
        </authorList>
    </citation>
    <scope>NUCLEOTIDE SEQUENCE [LARGE SCALE GENOMIC DNA]</scope>
    <source>
        <strain evidence="1">Tcor2-1</strain>
        <tissue evidence="1">Whole body</tissue>
    </source>
</reference>
<accession>A0A195E8J9</accession>
<keyword evidence="2" id="KW-1185">Reference proteome</keyword>
<protein>
    <submittedName>
        <fullName evidence="1">Uncharacterized protein</fullName>
    </submittedName>
</protein>
<organism evidence="1 2">
    <name type="scientific">Trachymyrmex cornetzi</name>
    <dbReference type="NCBI Taxonomy" id="471704"/>
    <lineage>
        <taxon>Eukaryota</taxon>
        <taxon>Metazoa</taxon>
        <taxon>Ecdysozoa</taxon>
        <taxon>Arthropoda</taxon>
        <taxon>Hexapoda</taxon>
        <taxon>Insecta</taxon>
        <taxon>Pterygota</taxon>
        <taxon>Neoptera</taxon>
        <taxon>Endopterygota</taxon>
        <taxon>Hymenoptera</taxon>
        <taxon>Apocrita</taxon>
        <taxon>Aculeata</taxon>
        <taxon>Formicoidea</taxon>
        <taxon>Formicidae</taxon>
        <taxon>Myrmicinae</taxon>
        <taxon>Trachymyrmex</taxon>
    </lineage>
</organism>
<sequence>MSLSDERSGYKQISSVGGVWLAASFCTTSCIGVATVATPDVADTRDYATTKVGGRAADSREDTRIIDFRFGPITPPPTHATADFRSESTKRSLPPSVVRHVYVTIESRGFMHKCDVTINTAVPAKGTGDEAREGSDPSKAVIAGGSETDMRFGPYMNDVSRFHVLYYFCVVIRERK</sequence>
<proteinExistence type="predicted"/>
<dbReference type="Proteomes" id="UP000078492">
    <property type="component" value="Unassembled WGS sequence"/>
</dbReference>
<dbReference type="AlphaFoldDB" id="A0A195E8J9"/>
<gene>
    <name evidence="1" type="ORF">ALC57_06142</name>
</gene>
<evidence type="ECO:0000313" key="2">
    <source>
        <dbReference type="Proteomes" id="UP000078492"/>
    </source>
</evidence>